<evidence type="ECO:0000256" key="7">
    <source>
        <dbReference type="PIRSR" id="PIRSR000524-50"/>
    </source>
</evidence>
<name>A0A223HXQ8_THETR</name>
<dbReference type="Gene3D" id="3.40.640.10">
    <property type="entry name" value="Type I PLP-dependent aspartate aminotransferase-like (Major domain)"/>
    <property type="match status" value="1"/>
</dbReference>
<organism evidence="11 12">
    <name type="scientific">Thermoanaerobacterium thermosaccharolyticum</name>
    <name type="common">Clostridium thermosaccharolyticum</name>
    <dbReference type="NCBI Taxonomy" id="1517"/>
    <lineage>
        <taxon>Bacteria</taxon>
        <taxon>Bacillati</taxon>
        <taxon>Bacillota</taxon>
        <taxon>Clostridia</taxon>
        <taxon>Thermoanaerobacterales</taxon>
        <taxon>Thermoanaerobacteraceae</taxon>
        <taxon>Thermoanaerobacterium</taxon>
    </lineage>
</organism>
<evidence type="ECO:0000313" key="11">
    <source>
        <dbReference type="EMBL" id="AST57269.1"/>
    </source>
</evidence>
<keyword evidence="4" id="KW-0808">Transferase</keyword>
<dbReference type="InterPro" id="IPR020578">
    <property type="entry name" value="Aminotrans_V_PyrdxlP_BS"/>
</dbReference>
<dbReference type="InterPro" id="IPR015421">
    <property type="entry name" value="PyrdxlP-dep_Trfase_major"/>
</dbReference>
<dbReference type="Proteomes" id="UP000214975">
    <property type="component" value="Chromosome"/>
</dbReference>
<evidence type="ECO:0000256" key="5">
    <source>
        <dbReference type="ARBA" id="ARBA00022898"/>
    </source>
</evidence>
<evidence type="ECO:0000256" key="2">
    <source>
        <dbReference type="ARBA" id="ARBA00009236"/>
    </source>
</evidence>
<dbReference type="GO" id="GO:0008453">
    <property type="term" value="F:alanine-glyoxylate transaminase activity"/>
    <property type="evidence" value="ECO:0007669"/>
    <property type="project" value="TreeGrafter"/>
</dbReference>
<dbReference type="InterPro" id="IPR000192">
    <property type="entry name" value="Aminotrans_V_dom"/>
</dbReference>
<dbReference type="PIRSF" id="PIRSF000524">
    <property type="entry name" value="SPT"/>
    <property type="match status" value="1"/>
</dbReference>
<dbReference type="PANTHER" id="PTHR21152:SF40">
    <property type="entry name" value="ALANINE--GLYOXYLATE AMINOTRANSFERASE"/>
    <property type="match status" value="1"/>
</dbReference>
<evidence type="ECO:0000256" key="6">
    <source>
        <dbReference type="PIRSR" id="PIRSR000524-1"/>
    </source>
</evidence>
<feature type="modified residue" description="N6-(pyridoxal phosphate)lysine" evidence="7">
    <location>
        <position position="190"/>
    </location>
</feature>
<dbReference type="EMBL" id="CP016893">
    <property type="protein sequence ID" value="AST57269.1"/>
    <property type="molecule type" value="Genomic_DNA"/>
</dbReference>
<comment type="cofactor">
    <cofactor evidence="1 7 9">
        <name>pyridoxal 5'-phosphate</name>
        <dbReference type="ChEBI" id="CHEBI:597326"/>
    </cofactor>
</comment>
<protein>
    <submittedName>
        <fullName evidence="11">Septum site-determining protein</fullName>
    </submittedName>
</protein>
<keyword evidence="3" id="KW-0032">Aminotransferase</keyword>
<dbReference type="Pfam" id="PF00266">
    <property type="entry name" value="Aminotran_5"/>
    <property type="match status" value="1"/>
</dbReference>
<evidence type="ECO:0000256" key="4">
    <source>
        <dbReference type="ARBA" id="ARBA00022679"/>
    </source>
</evidence>
<dbReference type="AlphaFoldDB" id="A0A223HXQ8"/>
<evidence type="ECO:0000259" key="10">
    <source>
        <dbReference type="Pfam" id="PF00266"/>
    </source>
</evidence>
<comment type="similarity">
    <text evidence="2 8">Belongs to the class-V pyridoxal-phosphate-dependent aminotransferase family.</text>
</comment>
<dbReference type="PROSITE" id="PS00595">
    <property type="entry name" value="AA_TRANSFER_CLASS_5"/>
    <property type="match status" value="1"/>
</dbReference>
<dbReference type="InterPro" id="IPR015424">
    <property type="entry name" value="PyrdxlP-dep_Trfase"/>
</dbReference>
<dbReference type="GO" id="GO:0019265">
    <property type="term" value="P:glycine biosynthetic process, by transamination of glyoxylate"/>
    <property type="evidence" value="ECO:0007669"/>
    <property type="project" value="TreeGrafter"/>
</dbReference>
<evidence type="ECO:0000313" key="12">
    <source>
        <dbReference type="Proteomes" id="UP000214975"/>
    </source>
</evidence>
<sequence>MMSDKILMTPGPTMVPKEVLDVCHLQPYHHRTPEFYELFSCLNSNLKKIFKTNMDVLTLTSSGTGGMEAVVANLFKRGDKVLVASIGHFGERFYDITKAYGLDSDIIDFGWGNAVDLNKLEDALKKNEYKALIVTQNETSTGVTNDIKAIADVAKRHDMPVIVDAVSSLGGIPLEMDEWGLDAVVTCSQKCLMSPPGLSFVALSERAWQMAEESDLPKYYFDLKKARRGVQKEKPDNPYTPAVSTIMAVKKATDMLLNIGMDTVYKNQHLIGEKVRKTIKDIGLKLFPDESISSDLLTAVEVPEGYKAGDIINYMSERGILITGGQAHLKGKIIRIGHMGYITDEMLDLTFDALKNALSDLS</sequence>
<feature type="domain" description="Aminotransferase class V" evidence="10">
    <location>
        <begin position="9"/>
        <end position="329"/>
    </location>
</feature>
<feature type="binding site" evidence="6">
    <location>
        <position position="335"/>
    </location>
    <ligand>
        <name>substrate</name>
    </ligand>
</feature>
<gene>
    <name evidence="11" type="ORF">Thert_01177</name>
</gene>
<evidence type="ECO:0000256" key="9">
    <source>
        <dbReference type="RuleBase" id="RU004504"/>
    </source>
</evidence>
<dbReference type="InterPro" id="IPR024169">
    <property type="entry name" value="SP_NH2Trfase/AEP_transaminase"/>
</dbReference>
<dbReference type="InterPro" id="IPR015422">
    <property type="entry name" value="PyrdxlP-dep_Trfase_small"/>
</dbReference>
<proteinExistence type="inferred from homology"/>
<evidence type="ECO:0000256" key="1">
    <source>
        <dbReference type="ARBA" id="ARBA00001933"/>
    </source>
</evidence>
<evidence type="ECO:0000256" key="3">
    <source>
        <dbReference type="ARBA" id="ARBA00022576"/>
    </source>
</evidence>
<dbReference type="SUPFAM" id="SSF53383">
    <property type="entry name" value="PLP-dependent transferases"/>
    <property type="match status" value="1"/>
</dbReference>
<keyword evidence="5 7" id="KW-0663">Pyridoxal phosphate</keyword>
<accession>A0A223HXQ8</accession>
<dbReference type="GO" id="GO:0004760">
    <property type="term" value="F:L-serine-pyruvate transaminase activity"/>
    <property type="evidence" value="ECO:0007669"/>
    <property type="project" value="TreeGrafter"/>
</dbReference>
<dbReference type="FunFam" id="3.40.640.10:FF:000027">
    <property type="entry name" value="Serine--pyruvate aminotransferase, mitochondrial"/>
    <property type="match status" value="1"/>
</dbReference>
<dbReference type="PANTHER" id="PTHR21152">
    <property type="entry name" value="AMINOTRANSFERASE CLASS V"/>
    <property type="match status" value="1"/>
</dbReference>
<evidence type="ECO:0000256" key="8">
    <source>
        <dbReference type="RuleBase" id="RU004075"/>
    </source>
</evidence>
<reference evidence="11 12" key="1">
    <citation type="submission" date="2016-08" db="EMBL/GenBank/DDBJ databases">
        <title>A novel genetic cassette of butanologenic Thermoanaerobacterium thermosaccharolyticum that directly convert cellulose to butanol.</title>
        <authorList>
            <person name="Li T."/>
            <person name="He J."/>
        </authorList>
    </citation>
    <scope>NUCLEOTIDE SEQUENCE [LARGE SCALE GENOMIC DNA]</scope>
    <source>
        <strain evidence="11 12">TG57</strain>
    </source>
</reference>
<dbReference type="Gene3D" id="3.90.1150.10">
    <property type="entry name" value="Aspartate Aminotransferase, domain 1"/>
    <property type="match status" value="1"/>
</dbReference>